<sequence length="537" mass="60614">MDVFSLGVVVRQWLEQQPIKGYATSHLFTVSIPALVFSLFYLFKIHGVYSSSKKSNIHNLPPSPPRIPIIGNLHQVGTLAHRSFRDLSRKHGPLMLLHLGQSQTLVVSSVEMATEIMKNQDVAFANRPYTNAANALLYGCTDIAFAPYGEYWRQVKKISVLQLLSVKRVQSLKYVRQEEVDILIQKISSSCSLRKDDEQVINLSEALQTLTNNIVSRCVLGAKYESAHGNRFGQLSKEIMELLGAFSVGDYFPSLGWIDVVSGLSSKFNKAFQELDIFLDRVINEHLLRHSKSQDDDGEPDDSNKLDLTDVLLLSQKDNSKVSRNNIKAIIMDMFVSGSHTSATAMEWTMSELIKNPKVMDKAQDEVRRVVGNKSKIEEADINQMDYLKCIVKEILRLHPPIPTLVPRESPNSTTKLAGYDIPPNTTVYINAWAIHRDSKVWENPEEFRPERFIDNPISFKGQDFEFIPFGSGRRGCPGLSFGIAIIEFALANLLYRFNWEVPAGEKREELDMTEASGFTVNRKIPLRVVPSTIKKP</sequence>
<feature type="binding site" description="axial binding residue" evidence="4">
    <location>
        <position position="477"/>
    </location>
    <ligand>
        <name>heme</name>
        <dbReference type="ChEBI" id="CHEBI:30413"/>
    </ligand>
    <ligandPart>
        <name>Fe</name>
        <dbReference type="ChEBI" id="CHEBI:18248"/>
    </ligandPart>
</feature>
<dbReference type="GO" id="GO:0004497">
    <property type="term" value="F:monooxygenase activity"/>
    <property type="evidence" value="ECO:0007669"/>
    <property type="project" value="UniProtKB-KW"/>
</dbReference>
<accession>A0A4Y7IGJ9</accession>
<name>A0A4Y7IGJ9_PAPSO</name>
<evidence type="ECO:0008006" key="9">
    <source>
        <dbReference type="Google" id="ProtNLM"/>
    </source>
</evidence>
<dbReference type="AlphaFoldDB" id="A0A4Y7IGJ9"/>
<keyword evidence="8" id="KW-1185">Reference proteome</keyword>
<dbReference type="PRINTS" id="PR00463">
    <property type="entry name" value="EP450I"/>
</dbReference>
<keyword evidence="2 4" id="KW-0479">Metal-binding</keyword>
<dbReference type="GO" id="GO:0020037">
    <property type="term" value="F:heme binding"/>
    <property type="evidence" value="ECO:0007669"/>
    <property type="project" value="InterPro"/>
</dbReference>
<dbReference type="InterPro" id="IPR036396">
    <property type="entry name" value="Cyt_P450_sf"/>
</dbReference>
<dbReference type="InterPro" id="IPR002401">
    <property type="entry name" value="Cyt_P450_E_grp-I"/>
</dbReference>
<evidence type="ECO:0000256" key="1">
    <source>
        <dbReference type="ARBA" id="ARBA00010617"/>
    </source>
</evidence>
<protein>
    <recommendedName>
        <fullName evidence="9">Cytochrome P450</fullName>
    </recommendedName>
</protein>
<dbReference type="PANTHER" id="PTHR47955:SF18">
    <property type="entry name" value="CYTOCHROME P450 71A1-LIKE"/>
    <property type="match status" value="1"/>
</dbReference>
<dbReference type="EMBL" id="CM010715">
    <property type="protein sequence ID" value="RZC48037.1"/>
    <property type="molecule type" value="Genomic_DNA"/>
</dbReference>
<dbReference type="CDD" id="cd11072">
    <property type="entry name" value="CYP71-like"/>
    <property type="match status" value="1"/>
</dbReference>
<dbReference type="Gene3D" id="1.10.630.10">
    <property type="entry name" value="Cytochrome P450"/>
    <property type="match status" value="1"/>
</dbReference>
<organism evidence="7 8">
    <name type="scientific">Papaver somniferum</name>
    <name type="common">Opium poppy</name>
    <dbReference type="NCBI Taxonomy" id="3469"/>
    <lineage>
        <taxon>Eukaryota</taxon>
        <taxon>Viridiplantae</taxon>
        <taxon>Streptophyta</taxon>
        <taxon>Embryophyta</taxon>
        <taxon>Tracheophyta</taxon>
        <taxon>Spermatophyta</taxon>
        <taxon>Magnoliopsida</taxon>
        <taxon>Ranunculales</taxon>
        <taxon>Papaveraceae</taxon>
        <taxon>Papaveroideae</taxon>
        <taxon>Papaver</taxon>
    </lineage>
</organism>
<dbReference type="Proteomes" id="UP000316621">
    <property type="component" value="Chromosome 1"/>
</dbReference>
<keyword evidence="6" id="KW-0472">Membrane</keyword>
<dbReference type="Pfam" id="PF00067">
    <property type="entry name" value="p450"/>
    <property type="match status" value="1"/>
</dbReference>
<dbReference type="SUPFAM" id="SSF48264">
    <property type="entry name" value="Cytochrome P450"/>
    <property type="match status" value="1"/>
</dbReference>
<keyword evidence="4 5" id="KW-0349">Heme</keyword>
<evidence type="ECO:0000256" key="5">
    <source>
        <dbReference type="RuleBase" id="RU000461"/>
    </source>
</evidence>
<dbReference type="OrthoDB" id="1470350at2759"/>
<keyword evidence="6" id="KW-0812">Transmembrane</keyword>
<dbReference type="GO" id="GO:0005506">
    <property type="term" value="F:iron ion binding"/>
    <property type="evidence" value="ECO:0007669"/>
    <property type="project" value="InterPro"/>
</dbReference>
<dbReference type="STRING" id="3469.A0A4Y7IGJ9"/>
<dbReference type="OMA" id="RDAHECE"/>
<evidence type="ECO:0000313" key="8">
    <source>
        <dbReference type="Proteomes" id="UP000316621"/>
    </source>
</evidence>
<keyword evidence="5" id="KW-0503">Monooxygenase</keyword>
<evidence type="ECO:0000313" key="7">
    <source>
        <dbReference type="EMBL" id="RZC48037.1"/>
    </source>
</evidence>
<evidence type="ECO:0000256" key="6">
    <source>
        <dbReference type="SAM" id="Phobius"/>
    </source>
</evidence>
<dbReference type="FunFam" id="1.10.630.10:FF:000011">
    <property type="entry name" value="Cytochrome P450 83B1"/>
    <property type="match status" value="1"/>
</dbReference>
<keyword evidence="5" id="KW-0560">Oxidoreductase</keyword>
<keyword evidence="6" id="KW-1133">Transmembrane helix</keyword>
<reference evidence="7 8" key="1">
    <citation type="journal article" date="2018" name="Science">
        <title>The opium poppy genome and morphinan production.</title>
        <authorList>
            <person name="Guo L."/>
            <person name="Winzer T."/>
            <person name="Yang X."/>
            <person name="Li Y."/>
            <person name="Ning Z."/>
            <person name="He Z."/>
            <person name="Teodor R."/>
            <person name="Lu Y."/>
            <person name="Bowser T.A."/>
            <person name="Graham I.A."/>
            <person name="Ye K."/>
        </authorList>
    </citation>
    <scope>NUCLEOTIDE SEQUENCE [LARGE SCALE GENOMIC DNA]</scope>
    <source>
        <strain evidence="8">cv. HN1</strain>
        <tissue evidence="7">Leaves</tissue>
    </source>
</reference>
<keyword evidence="3 4" id="KW-0408">Iron</keyword>
<dbReference type="GO" id="GO:0016705">
    <property type="term" value="F:oxidoreductase activity, acting on paired donors, with incorporation or reduction of molecular oxygen"/>
    <property type="evidence" value="ECO:0007669"/>
    <property type="project" value="InterPro"/>
</dbReference>
<evidence type="ECO:0000256" key="4">
    <source>
        <dbReference type="PIRSR" id="PIRSR602401-1"/>
    </source>
</evidence>
<dbReference type="PROSITE" id="PS00086">
    <property type="entry name" value="CYTOCHROME_P450"/>
    <property type="match status" value="1"/>
</dbReference>
<proteinExistence type="inferred from homology"/>
<gene>
    <name evidence="7" type="ORF">C5167_040979</name>
</gene>
<dbReference type="GO" id="GO:0033075">
    <property type="term" value="P:isoquinoline alkaloid biosynthetic process"/>
    <property type="evidence" value="ECO:0007669"/>
    <property type="project" value="UniProtKB-ARBA"/>
</dbReference>
<dbReference type="InterPro" id="IPR001128">
    <property type="entry name" value="Cyt_P450"/>
</dbReference>
<dbReference type="Gramene" id="RZC48037">
    <property type="protein sequence ID" value="RZC48037"/>
    <property type="gene ID" value="C5167_040979"/>
</dbReference>
<evidence type="ECO:0000256" key="2">
    <source>
        <dbReference type="ARBA" id="ARBA00022723"/>
    </source>
</evidence>
<feature type="transmembrane region" description="Helical" evidence="6">
    <location>
        <begin position="23"/>
        <end position="43"/>
    </location>
</feature>
<evidence type="ECO:0000256" key="3">
    <source>
        <dbReference type="ARBA" id="ARBA00023004"/>
    </source>
</evidence>
<dbReference type="PRINTS" id="PR00385">
    <property type="entry name" value="P450"/>
</dbReference>
<comment type="similarity">
    <text evidence="1 5">Belongs to the cytochrome P450 family.</text>
</comment>
<dbReference type="InterPro" id="IPR017972">
    <property type="entry name" value="Cyt_P450_CS"/>
</dbReference>
<comment type="cofactor">
    <cofactor evidence="4">
        <name>heme</name>
        <dbReference type="ChEBI" id="CHEBI:30413"/>
    </cofactor>
</comment>
<dbReference type="PANTHER" id="PTHR47955">
    <property type="entry name" value="CYTOCHROME P450 FAMILY 71 PROTEIN"/>
    <property type="match status" value="1"/>
</dbReference>